<feature type="domain" description="LepB N-terminal" evidence="2">
    <location>
        <begin position="126"/>
        <end position="298"/>
    </location>
</feature>
<dbReference type="AlphaFoldDB" id="A0A2X1R2L8"/>
<evidence type="ECO:0000259" key="2">
    <source>
        <dbReference type="Pfam" id="PF18640"/>
    </source>
</evidence>
<feature type="transmembrane region" description="Helical" evidence="1">
    <location>
        <begin position="533"/>
        <end position="556"/>
    </location>
</feature>
<dbReference type="Proteomes" id="UP000251942">
    <property type="component" value="Unassembled WGS sequence"/>
</dbReference>
<keyword evidence="1" id="KW-1133">Transmembrane helix</keyword>
<proteinExistence type="predicted"/>
<name>A0A2X1R2L8_9GAMM</name>
<sequence>MPDYKNLPKFGDLEKFGEKKDGKETNSINGFYKDKQGNEFFIKKPSEKKELFTEFFAGKIISLFKEEGLISKTNADGFICADLINVGDSEFALIQPKKEFTLLCEKTSGSKQRRAFYEMINGKNAYTNAISSLDSYFGLSLIVFISLLFSDYSIHGGNIGLLTGPYQNQFCRFDFGASFRHFFKNEKISNPHEYTGLAVYKKFTKNYLSYYQNIPGFYETVAEKAEDFLSNINQPELKDIVSQAFNSIPKSVFLQKDMEEISKYMGLDTYDKDIFVEKISHHILKRAKDIKDELATQEKSENTPRVYKSTIVNKNSSIFEILSITEKESEDDIISKEESVISKEESVISKEESVISKEESVISKEESVISKEESVISKEESVINKEESVINKEESVINKEESVINKEESVINKEESVINKEESVINNIVASQDSIDLKIIKEVARLTDEYLSSLVKKNSLASNSRGIENEPSDKNSTILEQKIKILYGLQGILGSKKKESREKIELFYTQLYSANATLVKHHDEGWKHFTKNAALILGIILTGILPGLLVVGAIALTGYSPKLWQSSGQTFFQQAKKEIESNRPDLSPQLVPGAR</sequence>
<dbReference type="EMBL" id="UASS01000003">
    <property type="protein sequence ID" value="SPX59852.1"/>
    <property type="molecule type" value="Genomic_DNA"/>
</dbReference>
<evidence type="ECO:0000256" key="1">
    <source>
        <dbReference type="SAM" id="Phobius"/>
    </source>
</evidence>
<dbReference type="RefSeq" id="WP_112854594.1">
    <property type="nucleotide sequence ID" value="NZ_UASS01000003.1"/>
</dbReference>
<evidence type="ECO:0000313" key="4">
    <source>
        <dbReference type="Proteomes" id="UP000251942"/>
    </source>
</evidence>
<gene>
    <name evidence="3" type="ORF">NCTC12022_00563</name>
</gene>
<evidence type="ECO:0000313" key="3">
    <source>
        <dbReference type="EMBL" id="SPX59852.1"/>
    </source>
</evidence>
<dbReference type="Gene3D" id="2.150.10.10">
    <property type="entry name" value="Serralysin-like metalloprotease, C-terminal"/>
    <property type="match status" value="1"/>
</dbReference>
<dbReference type="InterPro" id="IPR011049">
    <property type="entry name" value="Serralysin-like_metalloprot_C"/>
</dbReference>
<keyword evidence="1" id="KW-0812">Transmembrane</keyword>
<dbReference type="InterPro" id="IPR040519">
    <property type="entry name" value="LepB_N"/>
</dbReference>
<accession>A0A2X1R2L8</accession>
<organism evidence="3 4">
    <name type="scientific">Legionella feeleii</name>
    <dbReference type="NCBI Taxonomy" id="453"/>
    <lineage>
        <taxon>Bacteria</taxon>
        <taxon>Pseudomonadati</taxon>
        <taxon>Pseudomonadota</taxon>
        <taxon>Gammaproteobacteria</taxon>
        <taxon>Legionellales</taxon>
        <taxon>Legionellaceae</taxon>
        <taxon>Legionella</taxon>
    </lineage>
</organism>
<reference evidence="3 4" key="1">
    <citation type="submission" date="2018-06" db="EMBL/GenBank/DDBJ databases">
        <authorList>
            <consortium name="Pathogen Informatics"/>
            <person name="Doyle S."/>
        </authorList>
    </citation>
    <scope>NUCLEOTIDE SEQUENCE [LARGE SCALE GENOMIC DNA]</scope>
    <source>
        <strain evidence="3 4">NCTC12022</strain>
    </source>
</reference>
<dbReference type="Pfam" id="PF18640">
    <property type="entry name" value="LepB_N"/>
    <property type="match status" value="1"/>
</dbReference>
<protein>
    <submittedName>
        <fullName evidence="3">LepB protein</fullName>
    </submittedName>
</protein>
<keyword evidence="1" id="KW-0472">Membrane</keyword>